<reference evidence="1" key="1">
    <citation type="submission" date="2014-09" db="EMBL/GenBank/DDBJ databases">
        <authorList>
            <person name="Magalhaes I.L.F."/>
            <person name="Oliveira U."/>
            <person name="Santos F.R."/>
            <person name="Vidigal T.H.D.A."/>
            <person name="Brescovit A.D."/>
            <person name="Santos A.J."/>
        </authorList>
    </citation>
    <scope>NUCLEOTIDE SEQUENCE</scope>
    <source>
        <tissue evidence="1">Shoot tissue taken approximately 20 cm above the soil surface</tissue>
    </source>
</reference>
<sequence length="103" mass="11269">MCADQNRLSCSEDALYASGFDPGIQINDCDEKDELDHMSLQERYRILLAEKSSCPTVISAGTSVMGAGTSGTIPKRTHERTSYGEDICSMLQVSIHFCQLSDS</sequence>
<name>A0A0A9DVT0_ARUDO</name>
<organism evidence="1">
    <name type="scientific">Arundo donax</name>
    <name type="common">Giant reed</name>
    <name type="synonym">Donax arundinaceus</name>
    <dbReference type="NCBI Taxonomy" id="35708"/>
    <lineage>
        <taxon>Eukaryota</taxon>
        <taxon>Viridiplantae</taxon>
        <taxon>Streptophyta</taxon>
        <taxon>Embryophyta</taxon>
        <taxon>Tracheophyta</taxon>
        <taxon>Spermatophyta</taxon>
        <taxon>Magnoliopsida</taxon>
        <taxon>Liliopsida</taxon>
        <taxon>Poales</taxon>
        <taxon>Poaceae</taxon>
        <taxon>PACMAD clade</taxon>
        <taxon>Arundinoideae</taxon>
        <taxon>Arundineae</taxon>
        <taxon>Arundo</taxon>
    </lineage>
</organism>
<proteinExistence type="predicted"/>
<reference evidence="1" key="2">
    <citation type="journal article" date="2015" name="Data Brief">
        <title>Shoot transcriptome of the giant reed, Arundo donax.</title>
        <authorList>
            <person name="Barrero R.A."/>
            <person name="Guerrero F.D."/>
            <person name="Moolhuijzen P."/>
            <person name="Goolsby J.A."/>
            <person name="Tidwell J."/>
            <person name="Bellgard S.E."/>
            <person name="Bellgard M.I."/>
        </authorList>
    </citation>
    <scope>NUCLEOTIDE SEQUENCE</scope>
    <source>
        <tissue evidence="1">Shoot tissue taken approximately 20 cm above the soil surface</tissue>
    </source>
</reference>
<accession>A0A0A9DVT0</accession>
<evidence type="ECO:0000313" key="1">
    <source>
        <dbReference type="EMBL" id="JAD87882.1"/>
    </source>
</evidence>
<dbReference type="EMBL" id="GBRH01210013">
    <property type="protein sequence ID" value="JAD87882.1"/>
    <property type="molecule type" value="Transcribed_RNA"/>
</dbReference>
<protein>
    <submittedName>
        <fullName evidence="1">Uncharacterized protein</fullName>
    </submittedName>
</protein>
<dbReference type="AlphaFoldDB" id="A0A0A9DVT0"/>